<evidence type="ECO:0000313" key="2">
    <source>
        <dbReference type="EMBL" id="GAG68285.1"/>
    </source>
</evidence>
<accession>X0ZF51</accession>
<protein>
    <recommendedName>
        <fullName evidence="1">Transposase InsH N-terminal domain-containing protein</fullName>
    </recommendedName>
</protein>
<feature type="domain" description="Transposase InsH N-terminal" evidence="1">
    <location>
        <begin position="19"/>
        <end position="90"/>
    </location>
</feature>
<gene>
    <name evidence="2" type="ORF">S01H4_15287</name>
</gene>
<dbReference type="EMBL" id="BART01006703">
    <property type="protein sequence ID" value="GAG68285.1"/>
    <property type="molecule type" value="Genomic_DNA"/>
</dbReference>
<dbReference type="InterPro" id="IPR008490">
    <property type="entry name" value="Transposase_InsH_N"/>
</dbReference>
<comment type="caution">
    <text evidence="2">The sequence shown here is derived from an EMBL/GenBank/DDBJ whole genome shotgun (WGS) entry which is preliminary data.</text>
</comment>
<reference evidence="2" key="1">
    <citation type="journal article" date="2014" name="Front. Microbiol.">
        <title>High frequency of phylogenetically diverse reductive dehalogenase-homologous genes in deep subseafloor sedimentary metagenomes.</title>
        <authorList>
            <person name="Kawai M."/>
            <person name="Futagami T."/>
            <person name="Toyoda A."/>
            <person name="Takaki Y."/>
            <person name="Nishi S."/>
            <person name="Hori S."/>
            <person name="Arai W."/>
            <person name="Tsubouchi T."/>
            <person name="Morono Y."/>
            <person name="Uchiyama I."/>
            <person name="Ito T."/>
            <person name="Fujiyama A."/>
            <person name="Inagaki F."/>
            <person name="Takami H."/>
        </authorList>
    </citation>
    <scope>NUCLEOTIDE SEQUENCE</scope>
    <source>
        <strain evidence="2">Expedition CK06-06</strain>
    </source>
</reference>
<dbReference type="AlphaFoldDB" id="X0ZF51"/>
<sequence>MLVPNQDTDVPELTAEVARAAFPKGNALLRLRDELGLVYEDEQFALLYPGLGQHAFSPAQLAMVTVLQFMEDLTDRDAADAVRGRIDWKYH</sequence>
<name>X0ZF51_9ZZZZ</name>
<organism evidence="2">
    <name type="scientific">marine sediment metagenome</name>
    <dbReference type="NCBI Taxonomy" id="412755"/>
    <lineage>
        <taxon>unclassified sequences</taxon>
        <taxon>metagenomes</taxon>
        <taxon>ecological metagenomes</taxon>
    </lineage>
</organism>
<proteinExistence type="predicted"/>
<dbReference type="Pfam" id="PF05598">
    <property type="entry name" value="DUF772"/>
    <property type="match status" value="1"/>
</dbReference>
<evidence type="ECO:0000259" key="1">
    <source>
        <dbReference type="Pfam" id="PF05598"/>
    </source>
</evidence>